<protein>
    <submittedName>
        <fullName evidence="2">Uncharacterized protein</fullName>
    </submittedName>
</protein>
<feature type="region of interest" description="Disordered" evidence="1">
    <location>
        <begin position="135"/>
        <end position="163"/>
    </location>
</feature>
<name>A0A6J8D8R9_MYTCO</name>
<evidence type="ECO:0000313" key="3">
    <source>
        <dbReference type="Proteomes" id="UP000507470"/>
    </source>
</evidence>
<feature type="compositionally biased region" description="Basic and acidic residues" evidence="1">
    <location>
        <begin position="73"/>
        <end position="87"/>
    </location>
</feature>
<organism evidence="2 3">
    <name type="scientific">Mytilus coruscus</name>
    <name type="common">Sea mussel</name>
    <dbReference type="NCBI Taxonomy" id="42192"/>
    <lineage>
        <taxon>Eukaryota</taxon>
        <taxon>Metazoa</taxon>
        <taxon>Spiralia</taxon>
        <taxon>Lophotrochozoa</taxon>
        <taxon>Mollusca</taxon>
        <taxon>Bivalvia</taxon>
        <taxon>Autobranchia</taxon>
        <taxon>Pteriomorphia</taxon>
        <taxon>Mytilida</taxon>
        <taxon>Mytiloidea</taxon>
        <taxon>Mytilidae</taxon>
        <taxon>Mytilinae</taxon>
        <taxon>Mytilus</taxon>
    </lineage>
</organism>
<evidence type="ECO:0000256" key="1">
    <source>
        <dbReference type="SAM" id="MobiDB-lite"/>
    </source>
</evidence>
<reference evidence="2 3" key="1">
    <citation type="submission" date="2020-06" db="EMBL/GenBank/DDBJ databases">
        <authorList>
            <person name="Li R."/>
            <person name="Bekaert M."/>
        </authorList>
    </citation>
    <scope>NUCLEOTIDE SEQUENCE [LARGE SCALE GENOMIC DNA]</scope>
    <source>
        <strain evidence="3">wild</strain>
    </source>
</reference>
<evidence type="ECO:0000313" key="2">
    <source>
        <dbReference type="EMBL" id="CAC5405108.1"/>
    </source>
</evidence>
<feature type="region of interest" description="Disordered" evidence="1">
    <location>
        <begin position="67"/>
        <end position="87"/>
    </location>
</feature>
<proteinExistence type="predicted"/>
<gene>
    <name evidence="2" type="ORF">MCOR_38825</name>
</gene>
<dbReference type="PANTHER" id="PTHR19963">
    <property type="entry name" value="CCHC-TYPE DOMAIN-CONTAINING PROTEIN"/>
    <property type="match status" value="1"/>
</dbReference>
<dbReference type="Proteomes" id="UP000507470">
    <property type="component" value="Unassembled WGS sequence"/>
</dbReference>
<feature type="compositionally biased region" description="Basic and acidic residues" evidence="1">
    <location>
        <begin position="135"/>
        <end position="152"/>
    </location>
</feature>
<dbReference type="OrthoDB" id="6625979at2759"/>
<keyword evidence="3" id="KW-1185">Reference proteome</keyword>
<dbReference type="AlphaFoldDB" id="A0A6J8D8R9"/>
<dbReference type="EMBL" id="CACVKT020007064">
    <property type="protein sequence ID" value="CAC5405108.1"/>
    <property type="molecule type" value="Genomic_DNA"/>
</dbReference>
<dbReference type="PANTHER" id="PTHR19963:SF30">
    <property type="entry name" value="ENDONUCLEASE_EXONUCLEASE_PHOSPHATASE DOMAIN-CONTAINING PROTEIN"/>
    <property type="match status" value="1"/>
</dbReference>
<accession>A0A6J8D8R9</accession>
<sequence length="345" mass="39341">MHEDRARENDYKTTCTECVGQSGYRAQGGKVAEIKRTARREAREVSITCLKGKQRKLEIVTFGPSTSISEEQGTERHNAVDKENSLKDKHAQRDDLLELFKGQMNEFNHSLIRGFDVMSIQMENLIGIMSRRIDDSQDVPRRQGAESNKINRAETSPNVEDREERNIVHNKPYQIRDANSNNWRDSMQEKSKIKPQKYDGDARGLINELNEHDRRNFDAIVNALKNRCCSIHKAEVFISELQTRVKGRTESIPELAQSIKKLTRKAYPSANLDVTETLALDYFIDAIPFKDIGIRLREVSPKTVAEAENIAARLDAVHMADRGRNCNVKAIGVNRETNDLSTKMN</sequence>